<proteinExistence type="predicted"/>
<dbReference type="AlphaFoldDB" id="A0A0A1UDZ8"/>
<protein>
    <submittedName>
        <fullName evidence="1">Uncharacterized protein</fullName>
    </submittedName>
</protein>
<gene>
    <name evidence="1" type="ORF">EIN_267360</name>
</gene>
<sequence>MNSCNNPWVLQWDDFPLNSQSVVPPNVPTHPFSTTTPKKLIATQTHVSDEVKRRRDLNTFAKQKGMSEECQRMAFLIGLLNANGVGFSIARRIKKAEKALQYIEVTELYGLVELSHGQLLDIVRREEETCKAGGASQSYNERHHRKNVFAVIYNYLIKLCSQIGQRVVFEMKKTKRSEMTVKMEKFISVTVEDKTYYSEDIIKIGNTIYQVISDLMSEPTHGIIYRGAFTNNIRIEPKTLQIAGEFLHTKIEPTSELSGMYWGLQEVLEYERENPEKCIREIGDEKVAFENAVVPSSLNFIRNSIRPDVRNIVKCVVVEPQIK</sequence>
<name>A0A0A1UDZ8_ENTIV</name>
<evidence type="ECO:0000313" key="1">
    <source>
        <dbReference type="EMBL" id="ELP91020.1"/>
    </source>
</evidence>
<reference evidence="1 2" key="1">
    <citation type="submission" date="2012-10" db="EMBL/GenBank/DDBJ databases">
        <authorList>
            <person name="Zafar N."/>
            <person name="Inman J."/>
            <person name="Hall N."/>
            <person name="Lorenzi H."/>
            <person name="Caler E."/>
        </authorList>
    </citation>
    <scope>NUCLEOTIDE SEQUENCE [LARGE SCALE GENOMIC DNA]</scope>
    <source>
        <strain evidence="1 2">IP1</strain>
    </source>
</reference>
<keyword evidence="2" id="KW-1185">Reference proteome</keyword>
<dbReference type="KEGG" id="eiv:EIN_267360"/>
<dbReference type="OrthoDB" id="30294at2759"/>
<evidence type="ECO:0000313" key="2">
    <source>
        <dbReference type="Proteomes" id="UP000014680"/>
    </source>
</evidence>
<dbReference type="RefSeq" id="XP_004257791.1">
    <property type="nucleotide sequence ID" value="XM_004257743.1"/>
</dbReference>
<dbReference type="GeneID" id="14890010"/>
<accession>A0A0A1UDZ8</accession>
<dbReference type="Proteomes" id="UP000014680">
    <property type="component" value="Unassembled WGS sequence"/>
</dbReference>
<dbReference type="VEuPathDB" id="AmoebaDB:EIN_267360"/>
<organism evidence="1 2">
    <name type="scientific">Entamoeba invadens IP1</name>
    <dbReference type="NCBI Taxonomy" id="370355"/>
    <lineage>
        <taxon>Eukaryota</taxon>
        <taxon>Amoebozoa</taxon>
        <taxon>Evosea</taxon>
        <taxon>Archamoebae</taxon>
        <taxon>Mastigamoebida</taxon>
        <taxon>Entamoebidae</taxon>
        <taxon>Entamoeba</taxon>
    </lineage>
</organism>
<dbReference type="EMBL" id="KB206479">
    <property type="protein sequence ID" value="ELP91020.1"/>
    <property type="molecule type" value="Genomic_DNA"/>
</dbReference>